<dbReference type="Proteomes" id="UP000664914">
    <property type="component" value="Chromosome"/>
</dbReference>
<dbReference type="SUPFAM" id="SSF159594">
    <property type="entry name" value="XCC0632-like"/>
    <property type="match status" value="1"/>
</dbReference>
<organism evidence="2 3">
    <name type="scientific">Rhizorhabdus wittichii</name>
    <dbReference type="NCBI Taxonomy" id="160791"/>
    <lineage>
        <taxon>Bacteria</taxon>
        <taxon>Pseudomonadati</taxon>
        <taxon>Pseudomonadota</taxon>
        <taxon>Alphaproteobacteria</taxon>
        <taxon>Sphingomonadales</taxon>
        <taxon>Sphingomonadaceae</taxon>
        <taxon>Rhizorhabdus</taxon>
    </lineage>
</organism>
<proteinExistence type="predicted"/>
<protein>
    <submittedName>
        <fullName evidence="2">Membrane integrity-associated transporter subunit PqiC</fullName>
    </submittedName>
</protein>
<evidence type="ECO:0000313" key="3">
    <source>
        <dbReference type="Proteomes" id="UP000664914"/>
    </source>
</evidence>
<dbReference type="RefSeq" id="WP_029995027.1">
    <property type="nucleotide sequence ID" value="NZ_CP059319.1"/>
</dbReference>
<accession>A0A975CZK1</accession>
<evidence type="ECO:0000313" key="2">
    <source>
        <dbReference type="EMBL" id="QTH20510.1"/>
    </source>
</evidence>
<dbReference type="InterPro" id="IPR005586">
    <property type="entry name" value="ABC_trans_aux"/>
</dbReference>
<reference evidence="2" key="1">
    <citation type="submission" date="2020-07" db="EMBL/GenBank/DDBJ databases">
        <authorList>
            <person name="Camacho E."/>
        </authorList>
    </citation>
    <scope>NUCLEOTIDE SEQUENCE</scope>
    <source>
        <strain evidence="2">MPO218</strain>
    </source>
</reference>
<gene>
    <name evidence="2" type="ORF">HRJ34_19535</name>
</gene>
<dbReference type="EMBL" id="CP059319">
    <property type="protein sequence ID" value="QTH20510.1"/>
    <property type="molecule type" value="Genomic_DNA"/>
</dbReference>
<sequence length="195" mass="20374">MLRRTILALTAAGLLAGCISFGEDPPERLMSLTSTARVAADQGKVTRDVQAVGVSAPALPAALRNQRIAVQTGAAFAYLPKAAWVDTPSQLFRSVLAETIEARTGRFVPDTRNGAITPDTRLSGTLLAFQLLGGQGKVLVIYDATLAKSGSDEIRARRFERSVPVAGEDARSVAAALNEATNAIAADVADWIGAG</sequence>
<name>A0A975CZK1_9SPHN</name>
<dbReference type="AlphaFoldDB" id="A0A975CZK1"/>
<feature type="domain" description="ABC-type transport auxiliary lipoprotein component" evidence="1">
    <location>
        <begin position="39"/>
        <end position="189"/>
    </location>
</feature>
<dbReference type="Pfam" id="PF03886">
    <property type="entry name" value="ABC_trans_aux"/>
    <property type="match status" value="1"/>
</dbReference>
<dbReference type="PROSITE" id="PS51257">
    <property type="entry name" value="PROKAR_LIPOPROTEIN"/>
    <property type="match status" value="1"/>
</dbReference>
<evidence type="ECO:0000259" key="1">
    <source>
        <dbReference type="Pfam" id="PF03886"/>
    </source>
</evidence>
<reference evidence="2" key="2">
    <citation type="submission" date="2021-04" db="EMBL/GenBank/DDBJ databases">
        <title>Isolation and genomic analysis of the ibuprofen-degrading bacterium Sphingomonas strain MPO218.</title>
        <authorList>
            <person name="Aulestia M."/>
            <person name="Flores A."/>
            <person name="Mangas E.L."/>
            <person name="Perez-Pulido A.J."/>
            <person name="Santero E."/>
            <person name="Camacho E.M."/>
        </authorList>
    </citation>
    <scope>NUCLEOTIDE SEQUENCE</scope>
    <source>
        <strain evidence="2">MPO218</strain>
    </source>
</reference>
<dbReference type="Gene3D" id="3.40.50.10610">
    <property type="entry name" value="ABC-type transport auxiliary lipoprotein component"/>
    <property type="match status" value="1"/>
</dbReference>